<keyword evidence="4" id="KW-1185">Reference proteome</keyword>
<dbReference type="PANTHER" id="PTHR48050">
    <property type="entry name" value="STEROL 3-BETA-GLUCOSYLTRANSFERASE"/>
    <property type="match status" value="1"/>
</dbReference>
<proteinExistence type="predicted"/>
<comment type="caution">
    <text evidence="3">The sequence shown here is derived from an EMBL/GenBank/DDBJ whole genome shotgun (WGS) entry which is preliminary data.</text>
</comment>
<dbReference type="Gene3D" id="3.40.50.2000">
    <property type="entry name" value="Glycogen Phosphorylase B"/>
    <property type="match status" value="2"/>
</dbReference>
<dbReference type="InterPro" id="IPR002213">
    <property type="entry name" value="UDP_glucos_trans"/>
</dbReference>
<evidence type="ECO:0000313" key="3">
    <source>
        <dbReference type="EMBL" id="MBJ8337817.1"/>
    </source>
</evidence>
<evidence type="ECO:0000259" key="1">
    <source>
        <dbReference type="Pfam" id="PF03033"/>
    </source>
</evidence>
<dbReference type="SUPFAM" id="SSF53756">
    <property type="entry name" value="UDP-Glycosyltransferase/glycogen phosphorylase"/>
    <property type="match status" value="1"/>
</dbReference>
<dbReference type="InterPro" id="IPR050426">
    <property type="entry name" value="Glycosyltransferase_28"/>
</dbReference>
<gene>
    <name evidence="3" type="ORF">JGU71_02865</name>
</gene>
<dbReference type="AlphaFoldDB" id="A0A934U128"/>
<sequence>MKFAFAFNGTRGDIQPAVVLAAELRRRGHDVVFGAPPNLVGFAARTGLDAKNFGYDTRAHMNSDLVRQGPRTGTPRQRLKALAEIRNYGWAQMVEEMSELQGGCDAIVTGFTTEQIAIGYAEAAGAKLITLHHAPILANPYVSPVPGASLSLPHWLNRASWKLFDSLFWFITRSRENRLRADLGLEPATSALAVRLVSYPTLQIQAYDAVLVPELAQSWDSMRPFVGFIDPTAEQRTLIGEDNEPEPDLLEWIADGPAPIYFGFGSMPVPDPQGLLAAITKVCADLGERALISAGWNDFEITPSANVRAIGAVDHDRVFPMCSAIVHHGGAGTTAAAARAGVPSMVCWVGSDQPFWGEIVRTMGIGTSTRLKGLDAAKLRDGLGEIATAECRDRARAFAATLTPPDAAVAAAADAIESHVLSAERVLR</sequence>
<dbReference type="Pfam" id="PF03033">
    <property type="entry name" value="Glyco_transf_28"/>
    <property type="match status" value="1"/>
</dbReference>
<dbReference type="Pfam" id="PF06722">
    <property type="entry name" value="EryCIII-like_C"/>
    <property type="match status" value="1"/>
</dbReference>
<dbReference type="PANTHER" id="PTHR48050:SF13">
    <property type="entry name" value="STEROL 3-BETA-GLUCOSYLTRANSFERASE UGT80A2"/>
    <property type="match status" value="1"/>
</dbReference>
<dbReference type="RefSeq" id="WP_199701757.1">
    <property type="nucleotide sequence ID" value="NZ_JAEMNV010000001.1"/>
</dbReference>
<dbReference type="GO" id="GO:0008194">
    <property type="term" value="F:UDP-glycosyltransferase activity"/>
    <property type="evidence" value="ECO:0007669"/>
    <property type="project" value="InterPro"/>
</dbReference>
<dbReference type="GO" id="GO:0033072">
    <property type="term" value="P:vancomycin biosynthetic process"/>
    <property type="evidence" value="ECO:0007669"/>
    <property type="project" value="UniProtKB-ARBA"/>
</dbReference>
<evidence type="ECO:0000313" key="4">
    <source>
        <dbReference type="Proteomes" id="UP000655868"/>
    </source>
</evidence>
<dbReference type="CDD" id="cd03784">
    <property type="entry name" value="GT1_Gtf-like"/>
    <property type="match status" value="1"/>
</dbReference>
<feature type="domain" description="Erythromycin biosynthesis protein CIII-like C-terminal" evidence="2">
    <location>
        <begin position="305"/>
        <end position="388"/>
    </location>
</feature>
<dbReference type="InterPro" id="IPR004276">
    <property type="entry name" value="GlycoTrans_28_N"/>
</dbReference>
<organism evidence="3 4">
    <name type="scientific">Antrihabitans stalagmiti</name>
    <dbReference type="NCBI Taxonomy" id="2799499"/>
    <lineage>
        <taxon>Bacteria</taxon>
        <taxon>Bacillati</taxon>
        <taxon>Actinomycetota</taxon>
        <taxon>Actinomycetes</taxon>
        <taxon>Mycobacteriales</taxon>
        <taxon>Nocardiaceae</taxon>
        <taxon>Antrihabitans</taxon>
    </lineage>
</organism>
<accession>A0A934U128</accession>
<dbReference type="GO" id="GO:0005975">
    <property type="term" value="P:carbohydrate metabolic process"/>
    <property type="evidence" value="ECO:0007669"/>
    <property type="project" value="InterPro"/>
</dbReference>
<name>A0A934U128_9NOCA</name>
<dbReference type="GO" id="GO:0016758">
    <property type="term" value="F:hexosyltransferase activity"/>
    <property type="evidence" value="ECO:0007669"/>
    <property type="project" value="InterPro"/>
</dbReference>
<protein>
    <submittedName>
        <fullName evidence="3">Glycosyltransferase family 1 protein</fullName>
    </submittedName>
</protein>
<feature type="domain" description="Glycosyltransferase family 28 N-terminal" evidence="1">
    <location>
        <begin position="4"/>
        <end position="68"/>
    </location>
</feature>
<dbReference type="EMBL" id="JAEMNV010000001">
    <property type="protein sequence ID" value="MBJ8337817.1"/>
    <property type="molecule type" value="Genomic_DNA"/>
</dbReference>
<dbReference type="FunFam" id="3.40.50.2000:FF:000009">
    <property type="entry name" value="Sterol 3-beta-glucosyltransferase UGT80A2"/>
    <property type="match status" value="1"/>
</dbReference>
<dbReference type="Proteomes" id="UP000655868">
    <property type="component" value="Unassembled WGS sequence"/>
</dbReference>
<evidence type="ECO:0000259" key="2">
    <source>
        <dbReference type="Pfam" id="PF06722"/>
    </source>
</evidence>
<dbReference type="InterPro" id="IPR010610">
    <property type="entry name" value="EryCIII-like_C"/>
</dbReference>
<reference evidence="3" key="1">
    <citation type="submission" date="2020-12" db="EMBL/GenBank/DDBJ databases">
        <title>Antrihabitans popcorni sp. nov. and Antrihabitans auranticaus sp. nov., isolated from a larva cave.</title>
        <authorList>
            <person name="Lee S.D."/>
            <person name="Kim I.S."/>
        </authorList>
    </citation>
    <scope>NUCLEOTIDE SEQUENCE</scope>
    <source>
        <strain evidence="3">YC3-6</strain>
    </source>
</reference>